<feature type="compositionally biased region" description="Low complexity" evidence="1">
    <location>
        <begin position="42"/>
        <end position="57"/>
    </location>
</feature>
<proteinExistence type="predicted"/>
<dbReference type="Proteomes" id="UP000603453">
    <property type="component" value="Unassembled WGS sequence"/>
</dbReference>
<keyword evidence="3" id="KW-1185">Reference proteome</keyword>
<dbReference type="EMBL" id="JAEPRD010000238">
    <property type="protein sequence ID" value="KAG2193341.1"/>
    <property type="molecule type" value="Genomic_DNA"/>
</dbReference>
<gene>
    <name evidence="2" type="ORF">INT47_003723</name>
</gene>
<sequence length="533" mass="59925">MSSPINKVQKAKTTRVPRRGLTELLVGSMASSRNAPVTPPITADTSDTASSSSSSLFLTRDTSAAASTDSVDNMDVDVDFYEDISMVDIDSDALILPREEEIRLDELEHEKFLNGEYSDPDSDDDGVLEEVPEFNDLAAENSTDIEENLEVVSVHYTNREGPIIKNVVIPDYPFTQNDLDSIQFNYICINNNMTVQAVANIKAFVEMLVNRNKSQLSPKKRVPALKECMAMIRRKIPLDFVRTHEVCSAKGCYLFDSVEDVALTACPECGAARSKKSVVKMVDIGDHLSKMLACDRFRSEVEQYRDVIDAMTEDDPYTDFFSGAAYKELRENGLFENKQDLAIVLCVDGFTSKVSRQSMVMVHVIIPSIDPSIRYTDEYTFQVAIFYGDTKTNFSSYLRPIISSLDTLSNNPIVVKKNGVHVATSKVFNLGVIADGVEINQHIWLTSSIRSKSLLLLEEDIPAEFNNYAIKSPTPFGRLNTFLSIDFFMCDELHMFSNVSKLCFDILSPRYNDRYKFAGREDKYPFCLFLPNL</sequence>
<protein>
    <submittedName>
        <fullName evidence="2">Uncharacterized protein</fullName>
    </submittedName>
</protein>
<accession>A0A8H7UP60</accession>
<feature type="compositionally biased region" description="Basic residues" evidence="1">
    <location>
        <begin position="9"/>
        <end position="18"/>
    </location>
</feature>
<organism evidence="2 3">
    <name type="scientific">Mucor saturninus</name>
    <dbReference type="NCBI Taxonomy" id="64648"/>
    <lineage>
        <taxon>Eukaryota</taxon>
        <taxon>Fungi</taxon>
        <taxon>Fungi incertae sedis</taxon>
        <taxon>Mucoromycota</taxon>
        <taxon>Mucoromycotina</taxon>
        <taxon>Mucoromycetes</taxon>
        <taxon>Mucorales</taxon>
        <taxon>Mucorineae</taxon>
        <taxon>Mucoraceae</taxon>
        <taxon>Mucor</taxon>
    </lineage>
</organism>
<name>A0A8H7UP60_9FUNG</name>
<feature type="region of interest" description="Disordered" evidence="1">
    <location>
        <begin position="1"/>
        <end position="57"/>
    </location>
</feature>
<dbReference type="OrthoDB" id="2263388at2759"/>
<evidence type="ECO:0000256" key="1">
    <source>
        <dbReference type="SAM" id="MobiDB-lite"/>
    </source>
</evidence>
<evidence type="ECO:0000313" key="3">
    <source>
        <dbReference type="Proteomes" id="UP000603453"/>
    </source>
</evidence>
<comment type="caution">
    <text evidence="2">The sequence shown here is derived from an EMBL/GenBank/DDBJ whole genome shotgun (WGS) entry which is preliminary data.</text>
</comment>
<dbReference type="AlphaFoldDB" id="A0A8H7UP60"/>
<evidence type="ECO:0000313" key="2">
    <source>
        <dbReference type="EMBL" id="KAG2193341.1"/>
    </source>
</evidence>
<reference evidence="2" key="1">
    <citation type="submission" date="2020-12" db="EMBL/GenBank/DDBJ databases">
        <title>Metabolic potential, ecology and presence of endohyphal bacteria is reflected in genomic diversity of Mucoromycotina.</title>
        <authorList>
            <person name="Muszewska A."/>
            <person name="Okrasinska A."/>
            <person name="Steczkiewicz K."/>
            <person name="Drgas O."/>
            <person name="Orlowska M."/>
            <person name="Perlinska-Lenart U."/>
            <person name="Aleksandrzak-Piekarczyk T."/>
            <person name="Szatraj K."/>
            <person name="Zielenkiewicz U."/>
            <person name="Pilsyk S."/>
            <person name="Malc E."/>
            <person name="Mieczkowski P."/>
            <person name="Kruszewska J.S."/>
            <person name="Biernat P."/>
            <person name="Pawlowska J."/>
        </authorList>
    </citation>
    <scope>NUCLEOTIDE SEQUENCE</scope>
    <source>
        <strain evidence="2">WA0000017839</strain>
    </source>
</reference>